<comment type="caution">
    <text evidence="1">The sequence shown here is derived from an EMBL/GenBank/DDBJ whole genome shotgun (WGS) entry which is preliminary data.</text>
</comment>
<proteinExistence type="predicted"/>
<gene>
    <name evidence="1" type="ORF">Agabi119p4_2567</name>
</gene>
<evidence type="ECO:0008006" key="3">
    <source>
        <dbReference type="Google" id="ProtNLM"/>
    </source>
</evidence>
<dbReference type="Proteomes" id="UP000629468">
    <property type="component" value="Unassembled WGS sequence"/>
</dbReference>
<sequence>MTCPYCLQPKPRTSSIFTQEKDIDAEIERVEDLISRLFTERSKLHEKKNGMRSPIYSLPTEILALIFEFACPPVDFWGRYGLDGCLDTPEVTYPHIIGVLSAVSTRWHNVVSSMPSLWASFIADSRDLRLMQTVLARSGNLPVSASFSLRSASYLGQSAILNSIVLEHTARIRMLHVRGATRNWLKQHISCFIDLESLCLEDAITRKEILSVKNPCPRLVLKKIRCRISLAWSKIRVLHLIDIPADVSLEMLAKCTNLIEFRLRDPVVSRFERVQLPSSPFILPCLELFEWSVYRNSEADRAILRNARMPTLQTLIWNHLGIIDTPSDALSTFLKHLPSSLVTVRVNEGSGSWMFSHFLTLSSVKHLILRDCDISFRDDVFRKLASEMRIFENREMPVLPELQSIYLDSGVEDLDQEDVLRIFRRSRPQLPGSLPESSFRLELSCHKTDWRLEIQEELRKMVEKGHKVELWECSQPVDWLPR</sequence>
<evidence type="ECO:0000313" key="1">
    <source>
        <dbReference type="EMBL" id="KAF7783191.1"/>
    </source>
</evidence>
<dbReference type="AlphaFoldDB" id="A0A8H7F9C1"/>
<organism evidence="1 2">
    <name type="scientific">Agaricus bisporus var. burnettii</name>
    <dbReference type="NCBI Taxonomy" id="192524"/>
    <lineage>
        <taxon>Eukaryota</taxon>
        <taxon>Fungi</taxon>
        <taxon>Dikarya</taxon>
        <taxon>Basidiomycota</taxon>
        <taxon>Agaricomycotina</taxon>
        <taxon>Agaricomycetes</taxon>
        <taxon>Agaricomycetidae</taxon>
        <taxon>Agaricales</taxon>
        <taxon>Agaricineae</taxon>
        <taxon>Agaricaceae</taxon>
        <taxon>Agaricus</taxon>
    </lineage>
</organism>
<dbReference type="EMBL" id="JABXXO010000003">
    <property type="protein sequence ID" value="KAF7783191.1"/>
    <property type="molecule type" value="Genomic_DNA"/>
</dbReference>
<dbReference type="Gene3D" id="1.20.1280.50">
    <property type="match status" value="1"/>
</dbReference>
<dbReference type="SUPFAM" id="SSF52047">
    <property type="entry name" value="RNI-like"/>
    <property type="match status" value="1"/>
</dbReference>
<accession>A0A8H7F9C1</accession>
<protein>
    <recommendedName>
        <fullName evidence="3">F-box domain-containing protein</fullName>
    </recommendedName>
</protein>
<reference evidence="1 2" key="1">
    <citation type="journal article" name="Sci. Rep.">
        <title>Telomere-to-telomere assembled and centromere annotated genomes of the two main subspecies of the button mushroom Agaricus bisporus reveal especially polymorphic chromosome ends.</title>
        <authorList>
            <person name="Sonnenberg A.S.M."/>
            <person name="Sedaghat-Telgerd N."/>
            <person name="Lavrijssen B."/>
            <person name="Ohm R.A."/>
            <person name="Hendrickx P.M."/>
            <person name="Scholtmeijer K."/>
            <person name="Baars J.J.P."/>
            <person name="van Peer A."/>
        </authorList>
    </citation>
    <scope>NUCLEOTIDE SEQUENCE [LARGE SCALE GENOMIC DNA]</scope>
    <source>
        <strain evidence="1 2">H119_p4</strain>
    </source>
</reference>
<evidence type="ECO:0000313" key="2">
    <source>
        <dbReference type="Proteomes" id="UP000629468"/>
    </source>
</evidence>
<name>A0A8H7F9C1_AGABI</name>